<evidence type="ECO:0000256" key="3">
    <source>
        <dbReference type="ARBA" id="ARBA00010324"/>
    </source>
</evidence>
<evidence type="ECO:0000256" key="1">
    <source>
        <dbReference type="ARBA" id="ARBA00003959"/>
    </source>
</evidence>
<comment type="similarity">
    <text evidence="3 14">Belongs to the aTrm56 family.</text>
</comment>
<dbReference type="SUPFAM" id="SSF75217">
    <property type="entry name" value="alpha/beta knot"/>
    <property type="match status" value="1"/>
</dbReference>
<keyword evidence="11 14" id="KW-0819">tRNA processing</keyword>
<reference evidence="15" key="1">
    <citation type="submission" date="2023-06" db="EMBL/GenBank/DDBJ databases">
        <title>Genome sequence of Methancorpusculaceae sp. Ag1.</title>
        <authorList>
            <person name="Protasov E."/>
            <person name="Platt K."/>
            <person name="Poehlein A."/>
            <person name="Daniel R."/>
            <person name="Brune A."/>
        </authorList>
    </citation>
    <scope>NUCLEOTIDE SEQUENCE</scope>
    <source>
        <strain evidence="15">Ag1</strain>
    </source>
</reference>
<keyword evidence="8 14" id="KW-0489">Methyltransferase</keyword>
<dbReference type="GO" id="GO:0005737">
    <property type="term" value="C:cytoplasm"/>
    <property type="evidence" value="ECO:0007669"/>
    <property type="project" value="UniProtKB-SubCell"/>
</dbReference>
<dbReference type="NCBIfam" id="NF003048">
    <property type="entry name" value="PRK03958.1"/>
    <property type="match status" value="1"/>
</dbReference>
<dbReference type="InterPro" id="IPR029026">
    <property type="entry name" value="tRNA_m1G_MTases_N"/>
</dbReference>
<evidence type="ECO:0000313" key="16">
    <source>
        <dbReference type="Proteomes" id="UP001273136"/>
    </source>
</evidence>
<evidence type="ECO:0000256" key="2">
    <source>
        <dbReference type="ARBA" id="ARBA00004496"/>
    </source>
</evidence>
<evidence type="ECO:0000256" key="10">
    <source>
        <dbReference type="ARBA" id="ARBA00022691"/>
    </source>
</evidence>
<feature type="binding site" evidence="14">
    <location>
        <position position="86"/>
    </location>
    <ligand>
        <name>S-adenosyl-L-methionine</name>
        <dbReference type="ChEBI" id="CHEBI:59789"/>
    </ligand>
</feature>
<dbReference type="GO" id="GO:0106059">
    <property type="term" value="F:tRNA (cytidine(56)-2'-O)-methyltransferase activity"/>
    <property type="evidence" value="ECO:0007669"/>
    <property type="project" value="UniProtKB-EC"/>
</dbReference>
<keyword evidence="10 14" id="KW-0949">S-adenosyl-L-methionine</keyword>
<gene>
    <name evidence="15" type="ORF">McpAg1_14830</name>
</gene>
<dbReference type="Pfam" id="PF01994">
    <property type="entry name" value="Trm56"/>
    <property type="match status" value="1"/>
</dbReference>
<comment type="catalytic activity">
    <reaction evidence="13 14">
        <text>cytidine(56) in tRNA + S-adenosyl-L-methionine = 2'-O-methylcytidine(56) in tRNA + S-adenosyl-L-homocysteine + H(+)</text>
        <dbReference type="Rhea" id="RHEA:42968"/>
        <dbReference type="Rhea" id="RHEA-COMP:10308"/>
        <dbReference type="Rhea" id="RHEA-COMP:10309"/>
        <dbReference type="ChEBI" id="CHEBI:15378"/>
        <dbReference type="ChEBI" id="CHEBI:57856"/>
        <dbReference type="ChEBI" id="CHEBI:59789"/>
        <dbReference type="ChEBI" id="CHEBI:74495"/>
        <dbReference type="ChEBI" id="CHEBI:82748"/>
        <dbReference type="EC" id="2.1.1.206"/>
    </reaction>
</comment>
<evidence type="ECO:0000256" key="7">
    <source>
        <dbReference type="ARBA" id="ARBA00022490"/>
    </source>
</evidence>
<evidence type="ECO:0000313" key="15">
    <source>
        <dbReference type="EMBL" id="MDV0442250.1"/>
    </source>
</evidence>
<evidence type="ECO:0000256" key="12">
    <source>
        <dbReference type="ARBA" id="ARBA00029826"/>
    </source>
</evidence>
<evidence type="ECO:0000256" key="4">
    <source>
        <dbReference type="ARBA" id="ARBA00011738"/>
    </source>
</evidence>
<evidence type="ECO:0000256" key="9">
    <source>
        <dbReference type="ARBA" id="ARBA00022679"/>
    </source>
</evidence>
<comment type="subunit">
    <text evidence="4 14">Homodimer.</text>
</comment>
<organism evidence="15 16">
    <name type="scientific">Methanorbis furvi</name>
    <dbReference type="NCBI Taxonomy" id="3028299"/>
    <lineage>
        <taxon>Archaea</taxon>
        <taxon>Methanobacteriati</taxon>
        <taxon>Methanobacteriota</taxon>
        <taxon>Stenosarchaea group</taxon>
        <taxon>Methanomicrobia</taxon>
        <taxon>Methanomicrobiales</taxon>
        <taxon>Methanocorpusculaceae</taxon>
        <taxon>Methanorbis</taxon>
    </lineage>
</organism>
<comment type="subcellular location">
    <subcellularLocation>
        <location evidence="2 14">Cytoplasm</location>
    </subcellularLocation>
</comment>
<keyword evidence="16" id="KW-1185">Reference proteome</keyword>
<sequence length="184" mass="20379">MLKPESYILRIGHRPERDQRVTTHVGLCSRALGASGMYLAADDKKVADSIADVAHRFGGTYFCENNVKWKSCINNFKKNGGKVVHLTMYGLRLQDVIADIRKEEKVLIVVGAEKVPGDMYELADYNVAVANQPHSEISALALCLDHLYEGKELDLAFPDAELEVLPTKIGKTTIKHDEHSGDDA</sequence>
<feature type="binding site" evidence="14">
    <location>
        <begin position="129"/>
        <end position="136"/>
    </location>
    <ligand>
        <name>S-adenosyl-L-methionine</name>
        <dbReference type="ChEBI" id="CHEBI:59789"/>
    </ligand>
</feature>
<evidence type="ECO:0000256" key="6">
    <source>
        <dbReference type="ARBA" id="ARBA00013709"/>
    </source>
</evidence>
<comment type="function">
    <text evidence="1 14">Specifically catalyzes the AdoMet-dependent 2'-O-ribose methylation of cytidine at position 56 in tRNAs.</text>
</comment>
<dbReference type="HAMAP" id="MF_00077">
    <property type="entry name" value="tRNA_methyltr_aTrm56"/>
    <property type="match status" value="1"/>
</dbReference>
<dbReference type="PANTHER" id="PTHR42197:SF1">
    <property type="entry name" value="TRNA (CYTIDINE(56)-2'-O)-METHYLTRANSFERASE"/>
    <property type="match status" value="1"/>
</dbReference>
<dbReference type="Proteomes" id="UP001273136">
    <property type="component" value="Unassembled WGS sequence"/>
</dbReference>
<keyword evidence="7 14" id="KW-0963">Cytoplasm</keyword>
<evidence type="ECO:0000256" key="11">
    <source>
        <dbReference type="ARBA" id="ARBA00022694"/>
    </source>
</evidence>
<dbReference type="EMBL" id="JAWDKA010000008">
    <property type="protein sequence ID" value="MDV0442250.1"/>
    <property type="molecule type" value="Genomic_DNA"/>
</dbReference>
<dbReference type="EC" id="2.1.1.206" evidence="5 14"/>
<dbReference type="PANTHER" id="PTHR42197">
    <property type="entry name" value="TRNA (CYTIDINE(56)-2'-O)-METHYLTRANSFERASE"/>
    <property type="match status" value="1"/>
</dbReference>
<evidence type="ECO:0000256" key="8">
    <source>
        <dbReference type="ARBA" id="ARBA00022603"/>
    </source>
</evidence>
<dbReference type="Gene3D" id="3.40.1280.10">
    <property type="match status" value="1"/>
</dbReference>
<evidence type="ECO:0000256" key="13">
    <source>
        <dbReference type="ARBA" id="ARBA00047792"/>
    </source>
</evidence>
<dbReference type="CDD" id="cd18083">
    <property type="entry name" value="aTrm56-like"/>
    <property type="match status" value="1"/>
</dbReference>
<comment type="caution">
    <text evidence="15">The sequence shown here is derived from an EMBL/GenBank/DDBJ whole genome shotgun (WGS) entry which is preliminary data.</text>
</comment>
<accession>A0AAE4SC74</accession>
<proteinExistence type="inferred from homology"/>
<name>A0AAE4SC74_9EURY</name>
<dbReference type="RefSeq" id="WP_338094663.1">
    <property type="nucleotide sequence ID" value="NZ_JAWDKA010000008.1"/>
</dbReference>
<dbReference type="InterPro" id="IPR002845">
    <property type="entry name" value="tRNA_mtfrase_aTrm56"/>
</dbReference>
<feature type="binding site" evidence="14">
    <location>
        <begin position="111"/>
        <end position="115"/>
    </location>
    <ligand>
        <name>S-adenosyl-L-methionine</name>
        <dbReference type="ChEBI" id="CHEBI:59789"/>
    </ligand>
</feature>
<protein>
    <recommendedName>
        <fullName evidence="6 14">tRNA (cytidine(56)-2'-O)-methyltransferase</fullName>
        <ecNumber evidence="5 14">2.1.1.206</ecNumber>
    </recommendedName>
    <alternativeName>
        <fullName evidence="12 14">tRNA ribose 2'-O-methyltransferase aTrm56</fullName>
    </alternativeName>
</protein>
<evidence type="ECO:0000256" key="14">
    <source>
        <dbReference type="HAMAP-Rule" id="MF_00077"/>
    </source>
</evidence>
<dbReference type="AlphaFoldDB" id="A0AAE4SC74"/>
<dbReference type="InterPro" id="IPR029028">
    <property type="entry name" value="Alpha/beta_knot_MTases"/>
</dbReference>
<keyword evidence="9 14" id="KW-0808">Transferase</keyword>
<evidence type="ECO:0000256" key="5">
    <source>
        <dbReference type="ARBA" id="ARBA00012624"/>
    </source>
</evidence>
<dbReference type="GO" id="GO:0002128">
    <property type="term" value="P:tRNA nucleoside ribose methylation"/>
    <property type="evidence" value="ECO:0007669"/>
    <property type="project" value="UniProtKB-UniRule"/>
</dbReference>
<dbReference type="PIRSF" id="PIRSF016123">
    <property type="entry name" value="UCP016123"/>
    <property type="match status" value="1"/>
</dbReference>